<keyword evidence="5" id="KW-1185">Reference proteome</keyword>
<dbReference type="Gene3D" id="3.10.180.10">
    <property type="entry name" value="2,3-Dihydroxybiphenyl 1,2-Dioxygenase, domain 1"/>
    <property type="match status" value="1"/>
</dbReference>
<evidence type="ECO:0000313" key="5">
    <source>
        <dbReference type="Proteomes" id="UP000396862"/>
    </source>
</evidence>
<dbReference type="AlphaFoldDB" id="A0A2P8CFC7"/>
<dbReference type="InterPro" id="IPR029068">
    <property type="entry name" value="Glyas_Bleomycin-R_OHBP_Dase"/>
</dbReference>
<dbReference type="CDD" id="cd06588">
    <property type="entry name" value="PhnB_like"/>
    <property type="match status" value="1"/>
</dbReference>
<dbReference type="SUPFAM" id="SSF54593">
    <property type="entry name" value="Glyoxalase/Bleomycin resistance protein/Dihydroxybiphenyl dioxygenase"/>
    <property type="match status" value="1"/>
</dbReference>
<sequence length="144" mass="16057">MTIVNPYLTFKGNCEEAFNHYKAVFGGEFAYVGRFKDMPPQDGVEIPEADQNKIMHIALPLNKENILMGSDTGGWTPELKVGNNFSLSVSAESKEQADRFFMALSKGGNVTMPMASTFWGDYFGMCTDAFGVNWMISFNENPQE</sequence>
<dbReference type="EMBL" id="BLAU01000001">
    <property type="protein sequence ID" value="GET23219.1"/>
    <property type="molecule type" value="Genomic_DNA"/>
</dbReference>
<dbReference type="Pfam" id="PF06983">
    <property type="entry name" value="3-dmu-9_3-mt"/>
    <property type="match status" value="1"/>
</dbReference>
<organism evidence="3 4">
    <name type="scientific">Prolixibacter denitrificans</name>
    <dbReference type="NCBI Taxonomy" id="1541063"/>
    <lineage>
        <taxon>Bacteria</taxon>
        <taxon>Pseudomonadati</taxon>
        <taxon>Bacteroidota</taxon>
        <taxon>Bacteroidia</taxon>
        <taxon>Marinilabiliales</taxon>
        <taxon>Prolixibacteraceae</taxon>
        <taxon>Prolixibacter</taxon>
    </lineage>
</organism>
<dbReference type="InterPro" id="IPR028973">
    <property type="entry name" value="PhnB-like"/>
</dbReference>
<name>A0A2P8CFC7_9BACT</name>
<evidence type="ECO:0000313" key="4">
    <source>
        <dbReference type="Proteomes" id="UP000240621"/>
    </source>
</evidence>
<accession>A0A2P8CFC7</accession>
<protein>
    <submittedName>
        <fullName evidence="3">PhnB protein</fullName>
    </submittedName>
    <submittedName>
        <fullName evidence="2">VOC family protein</fullName>
    </submittedName>
</protein>
<evidence type="ECO:0000259" key="1">
    <source>
        <dbReference type="Pfam" id="PF06983"/>
    </source>
</evidence>
<evidence type="ECO:0000313" key="3">
    <source>
        <dbReference type="EMBL" id="PSK83674.1"/>
    </source>
</evidence>
<dbReference type="PANTHER" id="PTHR33990">
    <property type="entry name" value="PROTEIN YJDN-RELATED"/>
    <property type="match status" value="1"/>
</dbReference>
<reference evidence="2 5" key="2">
    <citation type="submission" date="2019-10" db="EMBL/GenBank/DDBJ databases">
        <title>Prolixibacter strains distinguished by the presence of nitrate reductase genes were adept at nitrate-dependent anaerobic corrosion of metallic iron and carbon steel.</title>
        <authorList>
            <person name="Iino T."/>
            <person name="Shono N."/>
            <person name="Ito K."/>
            <person name="Nakamura R."/>
            <person name="Sueoka K."/>
            <person name="Harayama S."/>
            <person name="Ohkuma M."/>
        </authorList>
    </citation>
    <scope>NUCLEOTIDE SEQUENCE [LARGE SCALE GENOMIC DNA]</scope>
    <source>
        <strain evidence="2 5">MIC1-1</strain>
    </source>
</reference>
<feature type="domain" description="PhnB-like" evidence="1">
    <location>
        <begin position="5"/>
        <end position="136"/>
    </location>
</feature>
<dbReference type="EMBL" id="PYGC01000003">
    <property type="protein sequence ID" value="PSK83674.1"/>
    <property type="molecule type" value="Genomic_DNA"/>
</dbReference>
<comment type="caution">
    <text evidence="3">The sequence shown here is derived from an EMBL/GenBank/DDBJ whole genome shotgun (WGS) entry which is preliminary data.</text>
</comment>
<dbReference type="Proteomes" id="UP000240621">
    <property type="component" value="Unassembled WGS sequence"/>
</dbReference>
<reference evidence="3 4" key="1">
    <citation type="submission" date="2018-03" db="EMBL/GenBank/DDBJ databases">
        <title>Genomic Encyclopedia of Archaeal and Bacterial Type Strains, Phase II (KMG-II): from individual species to whole genera.</title>
        <authorList>
            <person name="Goeker M."/>
        </authorList>
    </citation>
    <scope>NUCLEOTIDE SEQUENCE [LARGE SCALE GENOMIC DNA]</scope>
    <source>
        <strain evidence="3 4">DSM 27267</strain>
    </source>
</reference>
<gene>
    <name evidence="2" type="primary">phnB</name>
    <name evidence="3" type="ORF">CLV93_10389</name>
    <name evidence="2" type="ORF">JCM18694_34650</name>
</gene>
<dbReference type="PANTHER" id="PTHR33990:SF1">
    <property type="entry name" value="PROTEIN YJDN"/>
    <property type="match status" value="1"/>
</dbReference>
<proteinExistence type="predicted"/>
<dbReference type="OrthoDB" id="9795306at2"/>
<evidence type="ECO:0000313" key="2">
    <source>
        <dbReference type="EMBL" id="GET23219.1"/>
    </source>
</evidence>
<dbReference type="RefSeq" id="WP_106541518.1">
    <property type="nucleotide sequence ID" value="NZ_BLAU01000001.1"/>
</dbReference>
<dbReference type="Proteomes" id="UP000396862">
    <property type="component" value="Unassembled WGS sequence"/>
</dbReference>